<keyword evidence="4" id="KW-1185">Reference proteome</keyword>
<dbReference type="PRINTS" id="PR00081">
    <property type="entry name" value="GDHRDH"/>
</dbReference>
<dbReference type="InterPro" id="IPR002347">
    <property type="entry name" value="SDR_fam"/>
</dbReference>
<organism evidence="3 4">
    <name type="scientific">Ideonella oryzae</name>
    <dbReference type="NCBI Taxonomy" id="2937441"/>
    <lineage>
        <taxon>Bacteria</taxon>
        <taxon>Pseudomonadati</taxon>
        <taxon>Pseudomonadota</taxon>
        <taxon>Betaproteobacteria</taxon>
        <taxon>Burkholderiales</taxon>
        <taxon>Sphaerotilaceae</taxon>
        <taxon>Ideonella</taxon>
    </lineage>
</organism>
<dbReference type="PANTHER" id="PTHR42760">
    <property type="entry name" value="SHORT-CHAIN DEHYDROGENASES/REDUCTASES FAMILY MEMBER"/>
    <property type="match status" value="1"/>
</dbReference>
<dbReference type="Proteomes" id="UP001204851">
    <property type="component" value="Unassembled WGS sequence"/>
</dbReference>
<keyword evidence="3" id="KW-0560">Oxidoreductase</keyword>
<comment type="caution">
    <text evidence="3">The sequence shown here is derived from an EMBL/GenBank/DDBJ whole genome shotgun (WGS) entry which is preliminary data.</text>
</comment>
<dbReference type="InterPro" id="IPR036291">
    <property type="entry name" value="NAD(P)-bd_dom_sf"/>
</dbReference>
<gene>
    <name evidence="3" type="ORF">M0L44_09735</name>
</gene>
<dbReference type="Pfam" id="PF13561">
    <property type="entry name" value="adh_short_C2"/>
    <property type="match status" value="1"/>
</dbReference>
<dbReference type="EC" id="1.1.1.100" evidence="3"/>
<dbReference type="PANTHER" id="PTHR42760:SF78">
    <property type="entry name" value="3-OXOACYL-[ACYL-CARRIER-PROTEIN] REDUCTASE [NADH]"/>
    <property type="match status" value="1"/>
</dbReference>
<accession>A0ABT1BLA0</accession>
<reference evidence="3 4" key="1">
    <citation type="submission" date="2022-06" db="EMBL/GenBank/DDBJ databases">
        <title>Ideonella sp. NS12-5 Genome sequencing and assembly.</title>
        <authorList>
            <person name="Jung Y."/>
        </authorList>
    </citation>
    <scope>NUCLEOTIDE SEQUENCE [LARGE SCALE GENOMIC DNA]</scope>
    <source>
        <strain evidence="3 4">NS12-5</strain>
    </source>
</reference>
<dbReference type="RefSeq" id="WP_252769528.1">
    <property type="nucleotide sequence ID" value="NZ_JAMXMC010000005.1"/>
</dbReference>
<evidence type="ECO:0000259" key="2">
    <source>
        <dbReference type="SMART" id="SM00822"/>
    </source>
</evidence>
<dbReference type="GO" id="GO:0004316">
    <property type="term" value="F:3-oxoacyl-[acyl-carrier-protein] reductase (NADPH) activity"/>
    <property type="evidence" value="ECO:0007669"/>
    <property type="project" value="UniProtKB-EC"/>
</dbReference>
<sequence>MPAPNDRLITLAAGRWSGPVIRALGLPSPKALPRETGPLRAEALAGRQSALGGTGVTPTLQAAETALRSLGVDLLDAARSSGPNDPGGPSSPLDVAVFDATGLATVAALDGLRRFFAPGLGRLRPGGRLLLLARAPDTLAEPEAAAAAQACEGFMRSLAKEVGRRGATANLLWLDPGAEAGLAAPLAFFGGPRSAYVSGRTLRLAAAPIPAGHGLGGRTAVVTGAARGLGAATAERLAAEGARVLCVDVPAAGEPLEALARRLGGQALALDITAADAGARLVTALQATGGVDVVVHNAGITRDRTLARMSEAEWGAVLAVNLRAVLGLDAALDAAGLWRPGAREVCLSSISGIAGNGGQTNYAASKAALLGYVATRTRQAPAPGMTVNAVAPGFIETEMTARIPWGIREAGRRMNALSQGGQPQDVAEAIAFLAQPGAAGVNGQGLRVCGQALLGA</sequence>
<dbReference type="SMART" id="SM00822">
    <property type="entry name" value="PKS_KR"/>
    <property type="match status" value="1"/>
</dbReference>
<dbReference type="Gene3D" id="3.40.50.720">
    <property type="entry name" value="NAD(P)-binding Rossmann-like Domain"/>
    <property type="match status" value="2"/>
</dbReference>
<dbReference type="InterPro" id="IPR057326">
    <property type="entry name" value="KR_dom"/>
</dbReference>
<protein>
    <submittedName>
        <fullName evidence="3">3-oxoacyl-ACP reductase</fullName>
        <ecNumber evidence="3">1.1.1.100</ecNumber>
    </submittedName>
</protein>
<name>A0ABT1BLA0_9BURK</name>
<dbReference type="PRINTS" id="PR00080">
    <property type="entry name" value="SDRFAMILY"/>
</dbReference>
<evidence type="ECO:0000313" key="4">
    <source>
        <dbReference type="Proteomes" id="UP001204851"/>
    </source>
</evidence>
<dbReference type="NCBIfam" id="NF006110">
    <property type="entry name" value="PRK08261.1"/>
    <property type="match status" value="1"/>
</dbReference>
<feature type="domain" description="Ketoreductase" evidence="2">
    <location>
        <begin position="218"/>
        <end position="393"/>
    </location>
</feature>
<evidence type="ECO:0000313" key="3">
    <source>
        <dbReference type="EMBL" id="MCO5976990.1"/>
    </source>
</evidence>
<evidence type="ECO:0000256" key="1">
    <source>
        <dbReference type="ARBA" id="ARBA00006484"/>
    </source>
</evidence>
<dbReference type="SUPFAM" id="SSF51735">
    <property type="entry name" value="NAD(P)-binding Rossmann-fold domains"/>
    <property type="match status" value="1"/>
</dbReference>
<comment type="similarity">
    <text evidence="1">Belongs to the short-chain dehydrogenases/reductases (SDR) family.</text>
</comment>
<dbReference type="EMBL" id="JAMXMC010000005">
    <property type="protein sequence ID" value="MCO5976990.1"/>
    <property type="molecule type" value="Genomic_DNA"/>
</dbReference>
<proteinExistence type="inferred from homology"/>